<dbReference type="GO" id="GO:0006364">
    <property type="term" value="P:rRNA processing"/>
    <property type="evidence" value="ECO:0007669"/>
    <property type="project" value="UniProtKB-UniRule"/>
</dbReference>
<evidence type="ECO:0000256" key="4">
    <source>
        <dbReference type="ARBA" id="ARBA00022664"/>
    </source>
</evidence>
<dbReference type="GO" id="GO:0008033">
    <property type="term" value="P:tRNA processing"/>
    <property type="evidence" value="ECO:0007669"/>
    <property type="project" value="UniProtKB-KW"/>
</dbReference>
<dbReference type="SUPFAM" id="SSF69065">
    <property type="entry name" value="RNase III domain-like"/>
    <property type="match status" value="1"/>
</dbReference>
<dbReference type="HAMAP" id="MF_00104">
    <property type="entry name" value="RNase_III"/>
    <property type="match status" value="1"/>
</dbReference>
<evidence type="ECO:0000259" key="10">
    <source>
        <dbReference type="PROSITE" id="PS50137"/>
    </source>
</evidence>
<feature type="binding site" evidence="9">
    <location>
        <position position="37"/>
    </location>
    <ligand>
        <name>Mg(2+)</name>
        <dbReference type="ChEBI" id="CHEBI:18420"/>
    </ligand>
</feature>
<keyword evidence="8 9" id="KW-0694">RNA-binding</keyword>
<keyword evidence="9" id="KW-0963">Cytoplasm</keyword>
<organism evidence="12">
    <name type="scientific">uncultured marine bacterium EB0_39H12</name>
    <dbReference type="NCBI Taxonomy" id="415437"/>
    <lineage>
        <taxon>Bacteria</taxon>
        <taxon>environmental samples</taxon>
    </lineage>
</organism>
<keyword evidence="3 9" id="KW-0698">rRNA processing</keyword>
<comment type="function">
    <text evidence="9">Digests double-stranded RNA. Involved in the processing of primary rRNA transcript to yield the immediate precursors to the large and small rRNAs (23S and 16S). Processes some mRNAs, and tRNAs when they are encoded in the rRNA operon. Processes pre-crRNA and tracrRNA of type II CRISPR loci if present in the organism.</text>
</comment>
<dbReference type="InterPro" id="IPR014720">
    <property type="entry name" value="dsRBD_dom"/>
</dbReference>
<comment type="similarity">
    <text evidence="2">Belongs to the ribonuclease III family.</text>
</comment>
<reference evidence="12" key="1">
    <citation type="journal article" date="2007" name="Environ. Microbiol.">
        <title>Proteorhodopsin photosystem gene clusters exhibit co-evolutionary trends and shared ancestry among diverse marine microbial phyla.</title>
        <authorList>
            <person name="McCarren J."/>
            <person name="Delong E.F."/>
        </authorList>
    </citation>
    <scope>NUCLEOTIDE SEQUENCE</scope>
</reference>
<keyword evidence="7 9" id="KW-0378">Hydrolase</keyword>
<comment type="subunit">
    <text evidence="9">Homodimer.</text>
</comment>
<dbReference type="Gene3D" id="1.10.1520.10">
    <property type="entry name" value="Ribonuclease III domain"/>
    <property type="match status" value="1"/>
</dbReference>
<keyword evidence="9" id="KW-0479">Metal-binding</keyword>
<comment type="catalytic activity">
    <reaction evidence="1 9">
        <text>Endonucleolytic cleavage to 5'-phosphomonoester.</text>
        <dbReference type="EC" id="3.1.26.3"/>
    </reaction>
</comment>
<dbReference type="Gene3D" id="3.30.160.20">
    <property type="match status" value="1"/>
</dbReference>
<keyword evidence="5 9" id="KW-0540">Nuclease</keyword>
<evidence type="ECO:0000256" key="6">
    <source>
        <dbReference type="ARBA" id="ARBA00022759"/>
    </source>
</evidence>
<feature type="active site" evidence="9">
    <location>
        <position position="41"/>
    </location>
</feature>
<evidence type="ECO:0000256" key="9">
    <source>
        <dbReference type="HAMAP-Rule" id="MF_00104"/>
    </source>
</evidence>
<evidence type="ECO:0000256" key="5">
    <source>
        <dbReference type="ARBA" id="ARBA00022722"/>
    </source>
</evidence>
<keyword evidence="9" id="KW-0819">tRNA processing</keyword>
<dbReference type="SUPFAM" id="SSF54768">
    <property type="entry name" value="dsRNA-binding domain-like"/>
    <property type="match status" value="1"/>
</dbReference>
<feature type="domain" description="RNase III" evidence="11">
    <location>
        <begin position="2"/>
        <end position="120"/>
    </location>
</feature>
<dbReference type="SMART" id="SM00358">
    <property type="entry name" value="DSRM"/>
    <property type="match status" value="1"/>
</dbReference>
<dbReference type="InterPro" id="IPR000999">
    <property type="entry name" value="RNase_III_dom"/>
</dbReference>
<evidence type="ECO:0000256" key="8">
    <source>
        <dbReference type="ARBA" id="ARBA00022884"/>
    </source>
</evidence>
<accession>A4GHU1</accession>
<dbReference type="GO" id="GO:0046872">
    <property type="term" value="F:metal ion binding"/>
    <property type="evidence" value="ECO:0007669"/>
    <property type="project" value="UniProtKB-KW"/>
</dbReference>
<dbReference type="GO" id="GO:0006397">
    <property type="term" value="P:mRNA processing"/>
    <property type="evidence" value="ECO:0007669"/>
    <property type="project" value="UniProtKB-UniRule"/>
</dbReference>
<protein>
    <recommendedName>
        <fullName evidence="9">Ribonuclease 3</fullName>
        <ecNumber evidence="9">3.1.26.3</ecNumber>
    </recommendedName>
    <alternativeName>
        <fullName evidence="9">Ribonuclease III</fullName>
        <shortName evidence="9">RNase III</shortName>
    </alternativeName>
</protein>
<dbReference type="InterPro" id="IPR011907">
    <property type="entry name" value="RNase_III"/>
</dbReference>
<dbReference type="PROSITE" id="PS00517">
    <property type="entry name" value="RNASE_3_1"/>
    <property type="match status" value="1"/>
</dbReference>
<dbReference type="PANTHER" id="PTHR11207:SF0">
    <property type="entry name" value="RIBONUCLEASE 3"/>
    <property type="match status" value="1"/>
</dbReference>
<evidence type="ECO:0000256" key="3">
    <source>
        <dbReference type="ARBA" id="ARBA00022552"/>
    </source>
</evidence>
<evidence type="ECO:0000259" key="11">
    <source>
        <dbReference type="PROSITE" id="PS50142"/>
    </source>
</evidence>
<dbReference type="AlphaFoldDB" id="A4GHU1"/>
<keyword evidence="9" id="KW-0460">Magnesium</keyword>
<dbReference type="GO" id="GO:0019843">
    <property type="term" value="F:rRNA binding"/>
    <property type="evidence" value="ECO:0007669"/>
    <property type="project" value="UniProtKB-KW"/>
</dbReference>
<comment type="subcellular location">
    <subcellularLocation>
        <location evidence="9">Cytoplasm</location>
    </subcellularLocation>
</comment>
<dbReference type="InterPro" id="IPR036389">
    <property type="entry name" value="RNase_III_sf"/>
</dbReference>
<name>A4GHU1_9BACT</name>
<dbReference type="Pfam" id="PF14622">
    <property type="entry name" value="Ribonucleas_3_3"/>
    <property type="match status" value="1"/>
</dbReference>
<evidence type="ECO:0000256" key="1">
    <source>
        <dbReference type="ARBA" id="ARBA00000109"/>
    </source>
</evidence>
<evidence type="ECO:0000256" key="7">
    <source>
        <dbReference type="ARBA" id="ARBA00022801"/>
    </source>
</evidence>
<keyword evidence="6 9" id="KW-0255">Endonuclease</keyword>
<dbReference type="CDD" id="cd00593">
    <property type="entry name" value="RIBOc"/>
    <property type="match status" value="1"/>
</dbReference>
<keyword evidence="9" id="KW-0699">rRNA-binding</keyword>
<dbReference type="PANTHER" id="PTHR11207">
    <property type="entry name" value="RIBONUCLEASE III"/>
    <property type="match status" value="1"/>
</dbReference>
<dbReference type="FunFam" id="1.10.1520.10:FF:000001">
    <property type="entry name" value="Ribonuclease 3"/>
    <property type="match status" value="1"/>
</dbReference>
<dbReference type="GO" id="GO:0003725">
    <property type="term" value="F:double-stranded RNA binding"/>
    <property type="evidence" value="ECO:0007669"/>
    <property type="project" value="TreeGrafter"/>
</dbReference>
<evidence type="ECO:0000313" key="12">
    <source>
        <dbReference type="EMBL" id="ABL97652.1"/>
    </source>
</evidence>
<dbReference type="PROSITE" id="PS50137">
    <property type="entry name" value="DS_RBD"/>
    <property type="match status" value="1"/>
</dbReference>
<gene>
    <name evidence="9" type="primary">rnc</name>
    <name evidence="12" type="ORF">MBMO_EB0-39H12.0028</name>
</gene>
<feature type="active site" evidence="9">
    <location>
        <position position="109"/>
    </location>
</feature>
<dbReference type="GO" id="GO:0010468">
    <property type="term" value="P:regulation of gene expression"/>
    <property type="evidence" value="ECO:0007669"/>
    <property type="project" value="TreeGrafter"/>
</dbReference>
<evidence type="ECO:0000256" key="2">
    <source>
        <dbReference type="ARBA" id="ARBA00010183"/>
    </source>
</evidence>
<keyword evidence="4 9" id="KW-0507">mRNA processing</keyword>
<sequence length="218" mass="24706">MKNSAYTNLEYSFQDEELFQLALTHKSLSSHNNERLEFLGDAILNLYVSERLFNTYGNLKEGKLTRFKASIVSRENLHRVAINLELSNHIKLGKGESLQGNSILGNVLEALIGAIFLDSDYSETKNVLDNIFKDDFLKLVEEEELKDPKSTLQELIQKQYQSLPIYSLNEQISDKKENQFEVTCSVVEGNLVTQGKGNTRKGAELNAASNMLELIQKQ</sequence>
<feature type="domain" description="DRBM" evidence="10">
    <location>
        <begin position="147"/>
        <end position="217"/>
    </location>
</feature>
<proteinExistence type="inferred from homology"/>
<dbReference type="NCBIfam" id="TIGR02191">
    <property type="entry name" value="RNaseIII"/>
    <property type="match status" value="1"/>
</dbReference>
<dbReference type="SMART" id="SM00535">
    <property type="entry name" value="RIBOc"/>
    <property type="match status" value="1"/>
</dbReference>
<dbReference type="GO" id="GO:0004525">
    <property type="term" value="F:ribonuclease III activity"/>
    <property type="evidence" value="ECO:0007669"/>
    <property type="project" value="UniProtKB-UniRule"/>
</dbReference>
<feature type="binding site" evidence="9">
    <location>
        <position position="109"/>
    </location>
    <ligand>
        <name>Mg(2+)</name>
        <dbReference type="ChEBI" id="CHEBI:18420"/>
    </ligand>
</feature>
<dbReference type="GO" id="GO:0005737">
    <property type="term" value="C:cytoplasm"/>
    <property type="evidence" value="ECO:0007669"/>
    <property type="project" value="UniProtKB-SubCell"/>
</dbReference>
<dbReference type="EMBL" id="EF089399">
    <property type="protein sequence ID" value="ABL97652.1"/>
    <property type="molecule type" value="Genomic_DNA"/>
</dbReference>
<comment type="cofactor">
    <cofactor evidence="9">
        <name>Mg(2+)</name>
        <dbReference type="ChEBI" id="CHEBI:18420"/>
    </cofactor>
</comment>
<dbReference type="EC" id="3.1.26.3" evidence="9"/>
<dbReference type="Pfam" id="PF00035">
    <property type="entry name" value="dsrm"/>
    <property type="match status" value="1"/>
</dbReference>
<dbReference type="PROSITE" id="PS50142">
    <property type="entry name" value="RNASE_3_2"/>
    <property type="match status" value="1"/>
</dbReference>
<feature type="binding site" evidence="9">
    <location>
        <position position="106"/>
    </location>
    <ligand>
        <name>Mg(2+)</name>
        <dbReference type="ChEBI" id="CHEBI:18420"/>
    </ligand>
</feature>
<dbReference type="CDD" id="cd10845">
    <property type="entry name" value="DSRM_RNAse_III_family"/>
    <property type="match status" value="1"/>
</dbReference>